<comment type="caution">
    <text evidence="1">The sequence shown here is derived from an EMBL/GenBank/DDBJ whole genome shotgun (WGS) entry which is preliminary data.</text>
</comment>
<name>A0A372LRU8_9BACI</name>
<protein>
    <submittedName>
        <fullName evidence="1">Uncharacterized protein</fullName>
    </submittedName>
</protein>
<gene>
    <name evidence="1" type="ORF">D0469_02930</name>
</gene>
<sequence length="69" mass="7955">MHLCVEEGNYSFRRDLYFLIREKRGVRVNTPFLHGPATFFPSGYVCQLLIGMKKILDTYIRLTAGKGES</sequence>
<keyword evidence="2" id="KW-1185">Reference proteome</keyword>
<proteinExistence type="predicted"/>
<dbReference type="EMBL" id="QVTE01000008">
    <property type="protein sequence ID" value="RFU70921.1"/>
    <property type="molecule type" value="Genomic_DNA"/>
</dbReference>
<dbReference type="AlphaFoldDB" id="A0A372LRU8"/>
<organism evidence="1 2">
    <name type="scientific">Peribacillus saganii</name>
    <dbReference type="NCBI Taxonomy" id="2303992"/>
    <lineage>
        <taxon>Bacteria</taxon>
        <taxon>Bacillati</taxon>
        <taxon>Bacillota</taxon>
        <taxon>Bacilli</taxon>
        <taxon>Bacillales</taxon>
        <taxon>Bacillaceae</taxon>
        <taxon>Peribacillus</taxon>
    </lineage>
</organism>
<evidence type="ECO:0000313" key="2">
    <source>
        <dbReference type="Proteomes" id="UP000264541"/>
    </source>
</evidence>
<evidence type="ECO:0000313" key="1">
    <source>
        <dbReference type="EMBL" id="RFU70921.1"/>
    </source>
</evidence>
<reference evidence="1 2" key="1">
    <citation type="submission" date="2018-08" db="EMBL/GenBank/DDBJ databases">
        <title>Bacillus chawlae sp. nov., Bacillus glennii sp. nov., and Bacillus saganii sp. nov. Isolated from the Vehicle Assembly Building at Kennedy Space Center where the Viking Spacecraft were Assembled.</title>
        <authorList>
            <person name="Seuylemezian A."/>
            <person name="Vaishampayan P."/>
        </authorList>
    </citation>
    <scope>NUCLEOTIDE SEQUENCE [LARGE SCALE GENOMIC DNA]</scope>
    <source>
        <strain evidence="1 2">V47-23a</strain>
    </source>
</reference>
<accession>A0A372LRU8</accession>
<dbReference type="Proteomes" id="UP000264541">
    <property type="component" value="Unassembled WGS sequence"/>
</dbReference>